<organism evidence="11 12">
    <name type="scientific">Tanacetum coccineum</name>
    <dbReference type="NCBI Taxonomy" id="301880"/>
    <lineage>
        <taxon>Eukaryota</taxon>
        <taxon>Viridiplantae</taxon>
        <taxon>Streptophyta</taxon>
        <taxon>Embryophyta</taxon>
        <taxon>Tracheophyta</taxon>
        <taxon>Spermatophyta</taxon>
        <taxon>Magnoliopsida</taxon>
        <taxon>eudicotyledons</taxon>
        <taxon>Gunneridae</taxon>
        <taxon>Pentapetalae</taxon>
        <taxon>asterids</taxon>
        <taxon>campanulids</taxon>
        <taxon>Asterales</taxon>
        <taxon>Asteraceae</taxon>
        <taxon>Asteroideae</taxon>
        <taxon>Anthemideae</taxon>
        <taxon>Anthemidinae</taxon>
        <taxon>Tanacetum</taxon>
    </lineage>
</organism>
<dbReference type="SUPFAM" id="SSF53098">
    <property type="entry name" value="Ribonuclease H-like"/>
    <property type="match status" value="1"/>
</dbReference>
<dbReference type="InterPro" id="IPR043128">
    <property type="entry name" value="Rev_trsase/Diguanyl_cyclase"/>
</dbReference>
<dbReference type="Gene3D" id="2.40.70.10">
    <property type="entry name" value="Acid Proteases"/>
    <property type="match status" value="1"/>
</dbReference>
<dbReference type="Pfam" id="PF24626">
    <property type="entry name" value="SH3_Tf2-1"/>
    <property type="match status" value="1"/>
</dbReference>
<evidence type="ECO:0000259" key="9">
    <source>
        <dbReference type="PROSITE" id="PS50158"/>
    </source>
</evidence>
<dbReference type="SUPFAM" id="SSF50630">
    <property type="entry name" value="Acid proteases"/>
    <property type="match status" value="1"/>
</dbReference>
<evidence type="ECO:0000256" key="8">
    <source>
        <dbReference type="PROSITE-ProRule" id="PRU00047"/>
    </source>
</evidence>
<dbReference type="InterPro" id="IPR012337">
    <property type="entry name" value="RNaseH-like_sf"/>
</dbReference>
<dbReference type="PROSITE" id="PS50158">
    <property type="entry name" value="ZF_CCHC"/>
    <property type="match status" value="1"/>
</dbReference>
<dbReference type="EC" id="2.7.7.49" evidence="1"/>
<dbReference type="PROSITE" id="PS50994">
    <property type="entry name" value="INTEGRASE"/>
    <property type="match status" value="1"/>
</dbReference>
<evidence type="ECO:0000256" key="5">
    <source>
        <dbReference type="ARBA" id="ARBA00022759"/>
    </source>
</evidence>
<evidence type="ECO:0000259" key="10">
    <source>
        <dbReference type="PROSITE" id="PS50994"/>
    </source>
</evidence>
<keyword evidence="7" id="KW-0695">RNA-directed DNA polymerase</keyword>
<evidence type="ECO:0000256" key="4">
    <source>
        <dbReference type="ARBA" id="ARBA00022722"/>
    </source>
</evidence>
<keyword evidence="8" id="KW-0479">Metal-binding</keyword>
<dbReference type="Pfam" id="PF08284">
    <property type="entry name" value="RVP_2"/>
    <property type="match status" value="1"/>
</dbReference>
<dbReference type="Gene3D" id="3.30.420.10">
    <property type="entry name" value="Ribonuclease H-like superfamily/Ribonuclease H"/>
    <property type="match status" value="1"/>
</dbReference>
<reference evidence="11" key="1">
    <citation type="journal article" date="2022" name="Int. J. Mol. Sci.">
        <title>Draft Genome of Tanacetum Coccineum: Genomic Comparison of Closely Related Tanacetum-Family Plants.</title>
        <authorList>
            <person name="Yamashiro T."/>
            <person name="Shiraishi A."/>
            <person name="Nakayama K."/>
            <person name="Satake H."/>
        </authorList>
    </citation>
    <scope>NUCLEOTIDE SEQUENCE</scope>
</reference>
<evidence type="ECO:0000313" key="12">
    <source>
        <dbReference type="Proteomes" id="UP001151760"/>
    </source>
</evidence>
<dbReference type="Pfam" id="PF03732">
    <property type="entry name" value="Retrotrans_gag"/>
    <property type="match status" value="1"/>
</dbReference>
<keyword evidence="6" id="KW-0378">Hydrolase</keyword>
<keyword evidence="4" id="KW-0540">Nuclease</keyword>
<dbReference type="SUPFAM" id="SSF56672">
    <property type="entry name" value="DNA/RNA polymerases"/>
    <property type="match status" value="1"/>
</dbReference>
<evidence type="ECO:0000256" key="1">
    <source>
        <dbReference type="ARBA" id="ARBA00012493"/>
    </source>
</evidence>
<evidence type="ECO:0000256" key="2">
    <source>
        <dbReference type="ARBA" id="ARBA00022679"/>
    </source>
</evidence>
<keyword evidence="8" id="KW-0863">Zinc-finger</keyword>
<dbReference type="InterPro" id="IPR001878">
    <property type="entry name" value="Znf_CCHC"/>
</dbReference>
<dbReference type="SMART" id="SM00343">
    <property type="entry name" value="ZnF_C2HC"/>
    <property type="match status" value="2"/>
</dbReference>
<dbReference type="Gene3D" id="3.10.10.10">
    <property type="entry name" value="HIV Type 1 Reverse Transcriptase, subunit A, domain 1"/>
    <property type="match status" value="1"/>
</dbReference>
<dbReference type="CDD" id="cd09274">
    <property type="entry name" value="RNase_HI_RT_Ty3"/>
    <property type="match status" value="1"/>
</dbReference>
<sequence>MARLLSRRRRLEYAGGVEVLEKRDREGRDWRGATLLANRGSLSVSMLEVFNDSLSQLIHRDLLSQYLCKDYVWILEVPGRQTMTNTRSGMTPATIEEMINQCVDATLEARRVNRDLELGIGNGIEEEMVMEYSNRNGNEMSEMTGNCVSISNCQERLSVKYATCTLLDSALTWWNSHKRTIRTDAAYALSWRELLKLMTEVYCPRNEIQKMETKLWNLSVKNNDMATYTQRFQELAMMCTKMVPEEEDQVEKFIGGLPDNIQGNVITAEPTRLQDANTGGQNVARAYMAGNNEKNGYEGTLPFCNRCRLHHEGQCTIKCNNCKKVGHMTRDCRAVIAITTQGTPGPNQGVITCFECGAQEHYQKDYPKVKNQNHGNKARVPDARGKAYVLGGGDVNPGSNTVTGTFLLNDHHAYMLFDSGADRSFVSNTFSALLDIVPSALDVSYAVELADGRTSETNTMFRCCTLGLLGHPFNINLMPIDLGSFNIIIGMDWLAKNHAVIVCDEKIVCIPYGNKILIVQGDKNDKEKKSTLSIISCVKAQKYMEKGCQLFLAQVTVKENKDESKEKRLEDVPTVRDFPEFFPEDLPGLPPIRQVELQIDLVLGAAPVARAPYRLAPSEMEELSTQLQELSDKGFIRPSSSPWGAPVLFVKKKDGSFRMCIDYHELNKLIVKNRYPLLRIDDLVHDEDIPKTTFRTRYGHYKFQVMPFRLTNALAVFIDLMNRTKEEHDAHLRLILELLKKEELYAKFSKCDFWLSKVQFLRHVIDSEGIHVDPAKIELIKDWESPKTPTEIRQFLGSENFVVYCDASHKGLGAVLMQKEKFITYASHKLKIHEKNYTTHDLELGAMVFALKIWSHYLYGTKCVMFTDHKSLQHILDQKELNMRQRRWLELLSDYDCELRYHPRKANVVADALSLKSRPEPLRVRALVMTISLNLPVQILNAQVEARKEENYGTEDLCGMIKNLEPCADRTLCLKNRSWIPYFGDLKALIMHESHKSNKCMAYAKVKAEYQKPSGLLVQPKIPVWKWENITMDFVTKLPKTTSSQDTIWVIVDRLTKSAHFLPMKETDIMEKLTRQYLKEVVSRHGVLVSIISNQDSKFTSHFWKSLNEALGTQLDMSTAYHPQTDGQSERTIQTLEYMLRACEMDFRKGWDRHLPLIEFYYNNNYYTSIKAAPFEALYGHKFRSPICWAEVGDAQLTGPEIVRETTEKIIQLKHNLQALRDRQRIYADKRRKPLEFQILAKVGTVAYRLEIPEKLSRVHSTFHVLNLKKCLSDEPLAIQLDEIHVDDKLNFIEEPVEIMDREVKRLKPSRSPIVKVHWNSKRGPEYTWEREDQMQKKYPHLFANHESASHATS</sequence>
<keyword evidence="8" id="KW-0862">Zinc</keyword>
<dbReference type="InterPro" id="IPR043502">
    <property type="entry name" value="DNA/RNA_pol_sf"/>
</dbReference>
<keyword evidence="5" id="KW-0255">Endonuclease</keyword>
<dbReference type="InterPro" id="IPR001584">
    <property type="entry name" value="Integrase_cat-core"/>
</dbReference>
<keyword evidence="3" id="KW-0548">Nucleotidyltransferase</keyword>
<dbReference type="InterPro" id="IPR041373">
    <property type="entry name" value="RT_RNaseH"/>
</dbReference>
<dbReference type="InterPro" id="IPR005162">
    <property type="entry name" value="Retrotrans_gag_dom"/>
</dbReference>
<dbReference type="InterPro" id="IPR021109">
    <property type="entry name" value="Peptidase_aspartic_dom_sf"/>
</dbReference>
<dbReference type="PANTHER" id="PTHR37984">
    <property type="entry name" value="PROTEIN CBG26694"/>
    <property type="match status" value="1"/>
</dbReference>
<dbReference type="CDD" id="cd00303">
    <property type="entry name" value="retropepsin_like"/>
    <property type="match status" value="1"/>
</dbReference>
<dbReference type="Proteomes" id="UP001151760">
    <property type="component" value="Unassembled WGS sequence"/>
</dbReference>
<feature type="domain" description="CCHC-type" evidence="9">
    <location>
        <begin position="318"/>
        <end position="333"/>
    </location>
</feature>
<dbReference type="Pfam" id="PF00098">
    <property type="entry name" value="zf-CCHC"/>
    <property type="match status" value="1"/>
</dbReference>
<accession>A0ABQ5AK65</accession>
<dbReference type="Gene3D" id="4.10.60.10">
    <property type="entry name" value="Zinc finger, CCHC-type"/>
    <property type="match status" value="1"/>
</dbReference>
<evidence type="ECO:0000256" key="6">
    <source>
        <dbReference type="ARBA" id="ARBA00022801"/>
    </source>
</evidence>
<keyword evidence="12" id="KW-1185">Reference proteome</keyword>
<dbReference type="InterPro" id="IPR056924">
    <property type="entry name" value="SH3_Tf2-1"/>
</dbReference>
<dbReference type="InterPro" id="IPR036397">
    <property type="entry name" value="RNaseH_sf"/>
</dbReference>
<dbReference type="PANTHER" id="PTHR37984:SF5">
    <property type="entry name" value="PROTEIN NYNRIN-LIKE"/>
    <property type="match status" value="1"/>
</dbReference>
<dbReference type="InterPro" id="IPR050951">
    <property type="entry name" value="Retrovirus_Pol_polyprotein"/>
</dbReference>
<evidence type="ECO:0000256" key="7">
    <source>
        <dbReference type="ARBA" id="ARBA00022918"/>
    </source>
</evidence>
<proteinExistence type="predicted"/>
<gene>
    <name evidence="11" type="ORF">Tco_0824239</name>
</gene>
<feature type="domain" description="Integrase catalytic" evidence="10">
    <location>
        <begin position="1019"/>
        <end position="1182"/>
    </location>
</feature>
<keyword evidence="2" id="KW-0808">Transferase</keyword>
<protein>
    <recommendedName>
        <fullName evidence="1">RNA-directed DNA polymerase</fullName>
        <ecNumber evidence="1">2.7.7.49</ecNumber>
    </recommendedName>
</protein>
<evidence type="ECO:0000313" key="11">
    <source>
        <dbReference type="EMBL" id="GJT03070.1"/>
    </source>
</evidence>
<reference evidence="11" key="2">
    <citation type="submission" date="2022-01" db="EMBL/GenBank/DDBJ databases">
        <authorList>
            <person name="Yamashiro T."/>
            <person name="Shiraishi A."/>
            <person name="Satake H."/>
            <person name="Nakayama K."/>
        </authorList>
    </citation>
    <scope>NUCLEOTIDE SEQUENCE</scope>
</reference>
<dbReference type="EMBL" id="BQNB010012396">
    <property type="protein sequence ID" value="GJT03070.1"/>
    <property type="molecule type" value="Genomic_DNA"/>
</dbReference>
<comment type="caution">
    <text evidence="11">The sequence shown here is derived from an EMBL/GenBank/DDBJ whole genome shotgun (WGS) entry which is preliminary data.</text>
</comment>
<dbReference type="Gene3D" id="3.30.70.270">
    <property type="match status" value="1"/>
</dbReference>
<dbReference type="CDD" id="cd01647">
    <property type="entry name" value="RT_LTR"/>
    <property type="match status" value="1"/>
</dbReference>
<dbReference type="Pfam" id="PF17917">
    <property type="entry name" value="RT_RNaseH"/>
    <property type="match status" value="1"/>
</dbReference>
<evidence type="ECO:0000256" key="3">
    <source>
        <dbReference type="ARBA" id="ARBA00022695"/>
    </source>
</evidence>
<name>A0ABQ5AK65_9ASTR</name>